<keyword evidence="1" id="KW-1133">Transmembrane helix</keyword>
<sequence>MSKKFFVFLLLALLHCLFACKLYAQQSAPDTVKTGIYVTSIHDIDFKEQEYTVDFWLWLKYKNPGFDFSHNLEIPLAKTVDKYFETIDTSDGQVSMLMKLQCVMKDSWRITNFPFDKQTLRLSIENSQYDSKALVFLPDTMGRHFDPRFTLPNWTIDTFRVTVATKAYETTFGDESLSTPHTEYSSFRVRVSIERNAIGLFWKLFIGMYVAFLIAYVCFYIHADSIDSRFSLSVGALFAVIGNKYIVDASLPESLTFTLVDTLHGITLLFILCVVAANTWSLQLLKQNKRIYDSNKFDMIVAQVLLLLYIGLNVYFISRAMHGN</sequence>
<accession>A0A1I5YQL5</accession>
<dbReference type="Gene3D" id="1.20.58.390">
    <property type="entry name" value="Neurotransmitter-gated ion-channel transmembrane domain"/>
    <property type="match status" value="1"/>
</dbReference>
<evidence type="ECO:0000256" key="2">
    <source>
        <dbReference type="SAM" id="SignalP"/>
    </source>
</evidence>
<organism evidence="3 4">
    <name type="scientific">Parafilimonas terrae</name>
    <dbReference type="NCBI Taxonomy" id="1465490"/>
    <lineage>
        <taxon>Bacteria</taxon>
        <taxon>Pseudomonadati</taxon>
        <taxon>Bacteroidota</taxon>
        <taxon>Chitinophagia</taxon>
        <taxon>Chitinophagales</taxon>
        <taxon>Chitinophagaceae</taxon>
        <taxon>Parafilimonas</taxon>
    </lineage>
</organism>
<dbReference type="Gene3D" id="2.70.170.10">
    <property type="entry name" value="Neurotransmitter-gated ion-channel ligand-binding domain"/>
    <property type="match status" value="1"/>
</dbReference>
<keyword evidence="2" id="KW-0732">Signal</keyword>
<feature type="transmembrane region" description="Helical" evidence="1">
    <location>
        <begin position="297"/>
        <end position="318"/>
    </location>
</feature>
<evidence type="ECO:0000256" key="1">
    <source>
        <dbReference type="SAM" id="Phobius"/>
    </source>
</evidence>
<protein>
    <recommendedName>
        <fullName evidence="5">Neurotransmitter-gated ion-channel ligand binding domain-containing protein</fullName>
    </recommendedName>
</protein>
<dbReference type="STRING" id="1465490.SAMN05444277_113124"/>
<proteinExistence type="predicted"/>
<dbReference type="GO" id="GO:0005230">
    <property type="term" value="F:extracellular ligand-gated monoatomic ion channel activity"/>
    <property type="evidence" value="ECO:0007669"/>
    <property type="project" value="InterPro"/>
</dbReference>
<evidence type="ECO:0000313" key="3">
    <source>
        <dbReference type="EMBL" id="SFQ46531.1"/>
    </source>
</evidence>
<dbReference type="PANTHER" id="PTHR18945">
    <property type="entry name" value="NEUROTRANSMITTER GATED ION CHANNEL"/>
    <property type="match status" value="1"/>
</dbReference>
<evidence type="ECO:0000313" key="4">
    <source>
        <dbReference type="Proteomes" id="UP000199031"/>
    </source>
</evidence>
<dbReference type="EMBL" id="FOXQ01000013">
    <property type="protein sequence ID" value="SFQ46531.1"/>
    <property type="molecule type" value="Genomic_DNA"/>
</dbReference>
<evidence type="ECO:0008006" key="5">
    <source>
        <dbReference type="Google" id="ProtNLM"/>
    </source>
</evidence>
<feature type="chain" id="PRO_5011665147" description="Neurotransmitter-gated ion-channel ligand binding domain-containing protein" evidence="2">
    <location>
        <begin position="25"/>
        <end position="324"/>
    </location>
</feature>
<keyword evidence="1" id="KW-0812">Transmembrane</keyword>
<reference evidence="3 4" key="1">
    <citation type="submission" date="2016-10" db="EMBL/GenBank/DDBJ databases">
        <authorList>
            <person name="de Groot N.N."/>
        </authorList>
    </citation>
    <scope>NUCLEOTIDE SEQUENCE [LARGE SCALE GENOMIC DNA]</scope>
    <source>
        <strain evidence="3 4">DSM 28286</strain>
    </source>
</reference>
<keyword evidence="4" id="KW-1185">Reference proteome</keyword>
<feature type="signal peptide" evidence="2">
    <location>
        <begin position="1"/>
        <end position="24"/>
    </location>
</feature>
<dbReference type="InterPro" id="IPR006201">
    <property type="entry name" value="Neur_channel"/>
</dbReference>
<dbReference type="InterPro" id="IPR036734">
    <property type="entry name" value="Neur_chan_lig-bd_sf"/>
</dbReference>
<name>A0A1I5YQL5_9BACT</name>
<feature type="transmembrane region" description="Helical" evidence="1">
    <location>
        <begin position="266"/>
        <end position="285"/>
    </location>
</feature>
<dbReference type="GO" id="GO:0016020">
    <property type="term" value="C:membrane"/>
    <property type="evidence" value="ECO:0007669"/>
    <property type="project" value="InterPro"/>
</dbReference>
<dbReference type="AlphaFoldDB" id="A0A1I5YQL5"/>
<dbReference type="Proteomes" id="UP000199031">
    <property type="component" value="Unassembled WGS sequence"/>
</dbReference>
<dbReference type="GO" id="GO:0004888">
    <property type="term" value="F:transmembrane signaling receptor activity"/>
    <property type="evidence" value="ECO:0007669"/>
    <property type="project" value="InterPro"/>
</dbReference>
<feature type="transmembrane region" description="Helical" evidence="1">
    <location>
        <begin position="230"/>
        <end position="246"/>
    </location>
</feature>
<dbReference type="InterPro" id="IPR038050">
    <property type="entry name" value="Neuro_actylchol_rec"/>
</dbReference>
<gene>
    <name evidence="3" type="ORF">SAMN05444277_113124</name>
</gene>
<dbReference type="SUPFAM" id="SSF63712">
    <property type="entry name" value="Nicotinic receptor ligand binding domain-like"/>
    <property type="match status" value="1"/>
</dbReference>
<dbReference type="RefSeq" id="WP_090661975.1">
    <property type="nucleotide sequence ID" value="NZ_FOXQ01000013.1"/>
</dbReference>
<keyword evidence="1" id="KW-0472">Membrane</keyword>
<dbReference type="OrthoDB" id="1492908at2"/>
<feature type="transmembrane region" description="Helical" evidence="1">
    <location>
        <begin position="200"/>
        <end position="223"/>
    </location>
</feature>